<dbReference type="Pfam" id="PF05130">
    <property type="entry name" value="FlgN"/>
    <property type="match status" value="1"/>
</dbReference>
<evidence type="ECO:0000313" key="2">
    <source>
        <dbReference type="EMBL" id="SHE61302.1"/>
    </source>
</evidence>
<name>A0A1M4UX99_9THEO</name>
<keyword evidence="3" id="KW-1185">Reference proteome</keyword>
<keyword evidence="1" id="KW-1005">Bacterial flagellum biogenesis</keyword>
<sequence length="161" mass="18187">MEKLIDELIRILSVILSTYKELYELQKKQTAVIVAGDMEKLQEILRREDAIITSLGELERARNDIVFEICQKGNLNGDVSLTKIASIGIRGGELLELQARLKDVINDVSQQNSLNGKLVKQALEYIDRSINAIKSAMIQDNGIYKREHSSENAISLFDRKV</sequence>
<dbReference type="EMBL" id="FQVH01000003">
    <property type="protein sequence ID" value="SHE61302.1"/>
    <property type="molecule type" value="Genomic_DNA"/>
</dbReference>
<dbReference type="GO" id="GO:0044780">
    <property type="term" value="P:bacterial-type flagellum assembly"/>
    <property type="evidence" value="ECO:0007669"/>
    <property type="project" value="InterPro"/>
</dbReference>
<accession>A0A1M4UX99</accession>
<dbReference type="STRING" id="1121256.SAMN02746089_00526"/>
<dbReference type="RefSeq" id="WP_073341541.1">
    <property type="nucleotide sequence ID" value="NZ_FQVH01000003.1"/>
</dbReference>
<proteinExistence type="predicted"/>
<dbReference type="OrthoDB" id="2049621at2"/>
<organism evidence="2 3">
    <name type="scientific">Caldanaerobius fijiensis DSM 17918</name>
    <dbReference type="NCBI Taxonomy" id="1121256"/>
    <lineage>
        <taxon>Bacteria</taxon>
        <taxon>Bacillati</taxon>
        <taxon>Bacillota</taxon>
        <taxon>Clostridia</taxon>
        <taxon>Thermoanaerobacterales</taxon>
        <taxon>Thermoanaerobacteraceae</taxon>
        <taxon>Caldanaerobius</taxon>
    </lineage>
</organism>
<dbReference type="SUPFAM" id="SSF140566">
    <property type="entry name" value="FlgN-like"/>
    <property type="match status" value="1"/>
</dbReference>
<dbReference type="Proteomes" id="UP000184088">
    <property type="component" value="Unassembled WGS sequence"/>
</dbReference>
<evidence type="ECO:0000256" key="1">
    <source>
        <dbReference type="ARBA" id="ARBA00022795"/>
    </source>
</evidence>
<dbReference type="InterPro" id="IPR036679">
    <property type="entry name" value="FlgN-like_sf"/>
</dbReference>
<gene>
    <name evidence="2" type="ORF">SAMN02746089_00526</name>
</gene>
<protein>
    <submittedName>
        <fullName evidence="2">FlgN protein</fullName>
    </submittedName>
</protein>
<dbReference type="AlphaFoldDB" id="A0A1M4UX99"/>
<dbReference type="Gene3D" id="1.20.58.300">
    <property type="entry name" value="FlgN-like"/>
    <property type="match status" value="1"/>
</dbReference>
<reference evidence="2 3" key="1">
    <citation type="submission" date="2016-11" db="EMBL/GenBank/DDBJ databases">
        <authorList>
            <person name="Jaros S."/>
            <person name="Januszkiewicz K."/>
            <person name="Wedrychowicz H."/>
        </authorList>
    </citation>
    <scope>NUCLEOTIDE SEQUENCE [LARGE SCALE GENOMIC DNA]</scope>
    <source>
        <strain evidence="2 3">DSM 17918</strain>
    </source>
</reference>
<dbReference type="InterPro" id="IPR007809">
    <property type="entry name" value="FlgN-like"/>
</dbReference>
<evidence type="ECO:0000313" key="3">
    <source>
        <dbReference type="Proteomes" id="UP000184088"/>
    </source>
</evidence>